<dbReference type="PANTHER" id="PTHR30204:SF94">
    <property type="entry name" value="HEAVY METAL-DEPENDENT TRANSCRIPTIONAL REGULATOR HI_0293-RELATED"/>
    <property type="match status" value="1"/>
</dbReference>
<dbReference type="InterPro" id="IPR047057">
    <property type="entry name" value="MerR_fam"/>
</dbReference>
<keyword evidence="8" id="KW-1185">Reference proteome</keyword>
<evidence type="ECO:0000313" key="7">
    <source>
        <dbReference type="EMBL" id="QUS36257.1"/>
    </source>
</evidence>
<dbReference type="NCBIfam" id="TIGR02044">
    <property type="entry name" value="CueR"/>
    <property type="match status" value="1"/>
</dbReference>
<dbReference type="Gene3D" id="1.10.1660.10">
    <property type="match status" value="1"/>
</dbReference>
<evidence type="ECO:0000313" key="8">
    <source>
        <dbReference type="Proteomes" id="UP000679284"/>
    </source>
</evidence>
<comment type="subcellular location">
    <subcellularLocation>
        <location evidence="1">Cytoplasm</location>
    </subcellularLocation>
</comment>
<dbReference type="InterPro" id="IPR015358">
    <property type="entry name" value="Tscrpt_reg_MerR_DNA-bd"/>
</dbReference>
<dbReference type="Proteomes" id="UP000679284">
    <property type="component" value="Chromosome"/>
</dbReference>
<evidence type="ECO:0000259" key="6">
    <source>
        <dbReference type="PROSITE" id="PS50937"/>
    </source>
</evidence>
<dbReference type="EMBL" id="CP047289">
    <property type="protein sequence ID" value="QUS36257.1"/>
    <property type="molecule type" value="Genomic_DNA"/>
</dbReference>
<dbReference type="AlphaFoldDB" id="A0A8J8MT78"/>
<reference evidence="7" key="1">
    <citation type="submission" date="2020-01" db="EMBL/GenBank/DDBJ databases">
        <authorList>
            <person name="Yang Y."/>
            <person name="Kwon Y.M."/>
        </authorList>
    </citation>
    <scope>NUCLEOTIDE SEQUENCE</scope>
    <source>
        <strain evidence="7">PG104</strain>
    </source>
</reference>
<dbReference type="SMART" id="SM00422">
    <property type="entry name" value="HTH_MERR"/>
    <property type="match status" value="1"/>
</dbReference>
<gene>
    <name evidence="7" type="primary">cueR</name>
    <name evidence="7" type="ORF">GR316_08215</name>
</gene>
<proteinExistence type="predicted"/>
<evidence type="ECO:0000256" key="1">
    <source>
        <dbReference type="ARBA" id="ARBA00004496"/>
    </source>
</evidence>
<dbReference type="GO" id="GO:0003677">
    <property type="term" value="F:DNA binding"/>
    <property type="evidence" value="ECO:0007669"/>
    <property type="project" value="UniProtKB-KW"/>
</dbReference>
<dbReference type="PANTHER" id="PTHR30204">
    <property type="entry name" value="REDOX-CYCLING DRUG-SENSING TRANSCRIPTIONAL ACTIVATOR SOXR"/>
    <property type="match status" value="1"/>
</dbReference>
<dbReference type="GO" id="GO:0003700">
    <property type="term" value="F:DNA-binding transcription factor activity"/>
    <property type="evidence" value="ECO:0007669"/>
    <property type="project" value="InterPro"/>
</dbReference>
<protein>
    <submittedName>
        <fullName evidence="7">Cu(I)-responsive transcriptional regulator</fullName>
    </submittedName>
</protein>
<dbReference type="InterPro" id="IPR000551">
    <property type="entry name" value="MerR-type_HTH_dom"/>
</dbReference>
<dbReference type="CDD" id="cd01108">
    <property type="entry name" value="HTH_CueR"/>
    <property type="match status" value="1"/>
</dbReference>
<keyword evidence="4" id="KW-0238">DNA-binding</keyword>
<keyword evidence="3" id="KW-0805">Transcription regulation</keyword>
<keyword evidence="5" id="KW-0804">Transcription</keyword>
<evidence type="ECO:0000256" key="2">
    <source>
        <dbReference type="ARBA" id="ARBA00022490"/>
    </source>
</evidence>
<dbReference type="Pfam" id="PF09278">
    <property type="entry name" value="MerR-DNA-bind"/>
    <property type="match status" value="1"/>
</dbReference>
<dbReference type="KEGG" id="fap:GR316_08215"/>
<dbReference type="SUPFAM" id="SSF46955">
    <property type="entry name" value="Putative DNA-binding domain"/>
    <property type="match status" value="1"/>
</dbReference>
<name>A0A8J8MT78_9RHOB</name>
<dbReference type="GO" id="GO:0005737">
    <property type="term" value="C:cytoplasm"/>
    <property type="evidence" value="ECO:0007669"/>
    <property type="project" value="UniProtKB-SubCell"/>
</dbReference>
<evidence type="ECO:0000256" key="3">
    <source>
        <dbReference type="ARBA" id="ARBA00023015"/>
    </source>
</evidence>
<accession>A0A8J8MT78</accession>
<dbReference type="GO" id="GO:0005507">
    <property type="term" value="F:copper ion binding"/>
    <property type="evidence" value="ECO:0007669"/>
    <property type="project" value="InterPro"/>
</dbReference>
<feature type="domain" description="HTH merR-type" evidence="6">
    <location>
        <begin position="1"/>
        <end position="68"/>
    </location>
</feature>
<keyword evidence="2" id="KW-0963">Cytoplasm</keyword>
<evidence type="ECO:0000256" key="4">
    <source>
        <dbReference type="ARBA" id="ARBA00023125"/>
    </source>
</evidence>
<dbReference type="Pfam" id="PF00376">
    <property type="entry name" value="MerR"/>
    <property type="match status" value="1"/>
</dbReference>
<dbReference type="PROSITE" id="PS50937">
    <property type="entry name" value="HTH_MERR_2"/>
    <property type="match status" value="1"/>
</dbReference>
<dbReference type="RefSeq" id="WP_211783476.1">
    <property type="nucleotide sequence ID" value="NZ_CP047289.1"/>
</dbReference>
<organism evidence="7 8">
    <name type="scientific">Falsirhodobacter algicola</name>
    <dbReference type="NCBI Taxonomy" id="2692330"/>
    <lineage>
        <taxon>Bacteria</taxon>
        <taxon>Pseudomonadati</taxon>
        <taxon>Pseudomonadota</taxon>
        <taxon>Alphaproteobacteria</taxon>
        <taxon>Rhodobacterales</taxon>
        <taxon>Paracoccaceae</taxon>
        <taxon>Falsirhodobacter</taxon>
    </lineage>
</organism>
<dbReference type="InterPro" id="IPR011789">
    <property type="entry name" value="CueR"/>
</dbReference>
<dbReference type="GO" id="GO:0045893">
    <property type="term" value="P:positive regulation of DNA-templated transcription"/>
    <property type="evidence" value="ECO:0007669"/>
    <property type="project" value="InterPro"/>
</dbReference>
<dbReference type="InterPro" id="IPR009061">
    <property type="entry name" value="DNA-bd_dom_put_sf"/>
</dbReference>
<sequence length="135" mass="14975">MNIKEAADRSGLPAKTIRYYEEIGLIHPSRAANGYRDFSERETAKLVFLARARSLGFSIPDCRALLSLYEDRDRASADVKRLAGERLAEIARKIAELQSLRAVLEDLVERCQGDARPDCPILTDLAGAFTPLDAP</sequence>
<evidence type="ECO:0000256" key="5">
    <source>
        <dbReference type="ARBA" id="ARBA00023163"/>
    </source>
</evidence>